<reference evidence="11" key="1">
    <citation type="submission" date="2025-08" db="UniProtKB">
        <authorList>
            <consortium name="Ensembl"/>
        </authorList>
    </citation>
    <scope>IDENTIFICATION</scope>
</reference>
<dbReference type="AlphaFoldDB" id="A0A8B9D5G6"/>
<dbReference type="Ensembl" id="ENSACDT00005000325.1">
    <property type="protein sequence ID" value="ENSACDP00005000280.1"/>
    <property type="gene ID" value="ENSACDG00005000195.1"/>
</dbReference>
<dbReference type="InterPro" id="IPR036179">
    <property type="entry name" value="Ig-like_dom_sf"/>
</dbReference>
<feature type="transmembrane region" description="Helical" evidence="9">
    <location>
        <begin position="311"/>
        <end position="334"/>
    </location>
</feature>
<sequence length="370" mass="41229">MLSYDFAGEFLFSQVVCYNYFFFCFFLFFFVLRNKSECINSHFFFLGSAQLVFSTVDFVERDACNTTVILPCHVVNLKEHESNIFVSWKKQGRVLFSFNGAEQRIYRHETVPSANLLSQQDLSKGIASLKLKSSEAEDGNYSCEVTELNREGETKVDLRTVTVGSCGEEKAPTPGNKCGRQFDFVESVVISVLLFLIVVIYWAQLGVIALKCETVHKNKAYVAVGCAIFTVLAVIAVVLFVQGGNITISKVGLGFVVLPAVILMVLQYYIFKIVLVDVTRTGYVLMCLQIFGFIIAFVGFALCISACRSQLLSVVIAGLAVMAVEDLLALFYMYTSCSRMKDHQTPRKAVEEPLNALKTETESTAEMSYG</sequence>
<feature type="transmembrane region" description="Helical" evidence="9">
    <location>
        <begin position="12"/>
        <end position="32"/>
    </location>
</feature>
<comment type="subcellular location">
    <subcellularLocation>
        <location evidence="1">Cell membrane</location>
        <topology evidence="1">Multi-pass membrane protein</topology>
    </subcellularLocation>
</comment>
<evidence type="ECO:0000256" key="6">
    <source>
        <dbReference type="ARBA" id="ARBA00023180"/>
    </source>
</evidence>
<keyword evidence="5 9" id="KW-0472">Membrane</keyword>
<keyword evidence="7" id="KW-0873">Pyrrolidone carboxylic acid</keyword>
<dbReference type="PANTHER" id="PTHR10613:SF0">
    <property type="entry name" value="LEUKOCYTE SURFACE ANTIGEN CD47"/>
    <property type="match status" value="1"/>
</dbReference>
<dbReference type="Pfam" id="PF04549">
    <property type="entry name" value="CD47"/>
    <property type="match status" value="1"/>
</dbReference>
<dbReference type="GO" id="GO:0070053">
    <property type="term" value="F:thrombospondin receptor activity"/>
    <property type="evidence" value="ECO:0007669"/>
    <property type="project" value="InterPro"/>
</dbReference>
<feature type="transmembrane region" description="Helical" evidence="9">
    <location>
        <begin position="253"/>
        <end position="271"/>
    </location>
</feature>
<dbReference type="SUPFAM" id="SSF48726">
    <property type="entry name" value="Immunoglobulin"/>
    <property type="match status" value="1"/>
</dbReference>
<dbReference type="GO" id="GO:0050729">
    <property type="term" value="P:positive regulation of inflammatory response"/>
    <property type="evidence" value="ECO:0007669"/>
    <property type="project" value="InterPro"/>
</dbReference>
<name>A0A8B9D5G6_ANSCY</name>
<keyword evidence="12" id="KW-1185">Reference proteome</keyword>
<reference evidence="11" key="2">
    <citation type="submission" date="2025-09" db="UniProtKB">
        <authorList>
            <consortium name="Ensembl"/>
        </authorList>
    </citation>
    <scope>IDENTIFICATION</scope>
</reference>
<dbReference type="GO" id="GO:0050766">
    <property type="term" value="P:positive regulation of phagocytosis"/>
    <property type="evidence" value="ECO:0007669"/>
    <property type="project" value="InterPro"/>
</dbReference>
<dbReference type="Proteomes" id="UP000694521">
    <property type="component" value="Unplaced"/>
</dbReference>
<feature type="transmembrane region" description="Helical" evidence="9">
    <location>
        <begin position="283"/>
        <end position="304"/>
    </location>
</feature>
<evidence type="ECO:0000256" key="2">
    <source>
        <dbReference type="ARBA" id="ARBA00015454"/>
    </source>
</evidence>
<evidence type="ECO:0000256" key="5">
    <source>
        <dbReference type="ARBA" id="ARBA00023136"/>
    </source>
</evidence>
<dbReference type="Pfam" id="PF08204">
    <property type="entry name" value="V-set_CD47"/>
    <property type="match status" value="1"/>
</dbReference>
<keyword evidence="6" id="KW-0325">Glycoprotein</keyword>
<dbReference type="InterPro" id="IPR007110">
    <property type="entry name" value="Ig-like_dom"/>
</dbReference>
<evidence type="ECO:0000256" key="8">
    <source>
        <dbReference type="ARBA" id="ARBA00033289"/>
    </source>
</evidence>
<accession>A0A8B9D5G6</accession>
<keyword evidence="3 9" id="KW-0812">Transmembrane</keyword>
<evidence type="ECO:0000313" key="11">
    <source>
        <dbReference type="Ensembl" id="ENSACDP00005000280.1"/>
    </source>
</evidence>
<proteinExistence type="predicted"/>
<dbReference type="PROSITE" id="PS50835">
    <property type="entry name" value="IG_LIKE"/>
    <property type="match status" value="1"/>
</dbReference>
<evidence type="ECO:0000256" key="1">
    <source>
        <dbReference type="ARBA" id="ARBA00004651"/>
    </source>
</evidence>
<dbReference type="InterPro" id="IPR013783">
    <property type="entry name" value="Ig-like_fold"/>
</dbReference>
<keyword evidence="4 9" id="KW-1133">Transmembrane helix</keyword>
<feature type="domain" description="Ig-like" evidence="10">
    <location>
        <begin position="65"/>
        <end position="162"/>
    </location>
</feature>
<evidence type="ECO:0000256" key="3">
    <source>
        <dbReference type="ARBA" id="ARBA00022692"/>
    </source>
</evidence>
<organism evidence="11 12">
    <name type="scientific">Anser cygnoides</name>
    <name type="common">Swan goose</name>
    <dbReference type="NCBI Taxonomy" id="8845"/>
    <lineage>
        <taxon>Eukaryota</taxon>
        <taxon>Metazoa</taxon>
        <taxon>Chordata</taxon>
        <taxon>Craniata</taxon>
        <taxon>Vertebrata</taxon>
        <taxon>Euteleostomi</taxon>
        <taxon>Archelosauria</taxon>
        <taxon>Archosauria</taxon>
        <taxon>Dinosauria</taxon>
        <taxon>Saurischia</taxon>
        <taxon>Theropoda</taxon>
        <taxon>Coelurosauria</taxon>
        <taxon>Aves</taxon>
        <taxon>Neognathae</taxon>
        <taxon>Galloanserae</taxon>
        <taxon>Anseriformes</taxon>
        <taxon>Anatidae</taxon>
        <taxon>Anserinae</taxon>
        <taxon>Anser</taxon>
    </lineage>
</organism>
<dbReference type="Gene3D" id="2.60.40.10">
    <property type="entry name" value="Immunoglobulins"/>
    <property type="match status" value="1"/>
</dbReference>
<dbReference type="InterPro" id="IPR006704">
    <property type="entry name" value="CD47"/>
</dbReference>
<evidence type="ECO:0000313" key="12">
    <source>
        <dbReference type="Proteomes" id="UP000694521"/>
    </source>
</evidence>
<protein>
    <recommendedName>
        <fullName evidence="2">Leukocyte surface antigen CD47</fullName>
    </recommendedName>
    <alternativeName>
        <fullName evidence="8">Integrin-associated protein</fullName>
    </alternativeName>
</protein>
<evidence type="ECO:0000256" key="7">
    <source>
        <dbReference type="ARBA" id="ARBA00023283"/>
    </source>
</evidence>
<dbReference type="InterPro" id="IPR013147">
    <property type="entry name" value="CD47-like_TM"/>
</dbReference>
<dbReference type="GO" id="GO:0070062">
    <property type="term" value="C:extracellular exosome"/>
    <property type="evidence" value="ECO:0007669"/>
    <property type="project" value="TreeGrafter"/>
</dbReference>
<dbReference type="GO" id="GO:0005886">
    <property type="term" value="C:plasma membrane"/>
    <property type="evidence" value="ECO:0007669"/>
    <property type="project" value="UniProtKB-SubCell"/>
</dbReference>
<evidence type="ECO:0000259" key="10">
    <source>
        <dbReference type="PROSITE" id="PS50835"/>
    </source>
</evidence>
<feature type="transmembrane region" description="Helical" evidence="9">
    <location>
        <begin position="220"/>
        <end position="241"/>
    </location>
</feature>
<evidence type="ECO:0000256" key="4">
    <source>
        <dbReference type="ARBA" id="ARBA00022989"/>
    </source>
</evidence>
<feature type="transmembrane region" description="Helical" evidence="9">
    <location>
        <begin position="187"/>
        <end position="208"/>
    </location>
</feature>
<dbReference type="InterPro" id="IPR013270">
    <property type="entry name" value="CD47_Vset"/>
</dbReference>
<dbReference type="PANTHER" id="PTHR10613">
    <property type="entry name" value="LEUKOCYTE SURFACE ANTIGEN CD47"/>
    <property type="match status" value="1"/>
</dbReference>
<evidence type="ECO:0000256" key="9">
    <source>
        <dbReference type="SAM" id="Phobius"/>
    </source>
</evidence>
<dbReference type="GO" id="GO:0022409">
    <property type="term" value="P:positive regulation of cell-cell adhesion"/>
    <property type="evidence" value="ECO:0007669"/>
    <property type="project" value="InterPro"/>
</dbReference>